<dbReference type="NCBIfam" id="TIGR00005">
    <property type="entry name" value="rluA_subfam"/>
    <property type="match status" value="1"/>
</dbReference>
<evidence type="ECO:0000259" key="6">
    <source>
        <dbReference type="Pfam" id="PF00849"/>
    </source>
</evidence>
<keyword evidence="3 5" id="KW-0413">Isomerase</keyword>
<evidence type="ECO:0000313" key="7">
    <source>
        <dbReference type="EMBL" id="RSU15129.1"/>
    </source>
</evidence>
<evidence type="ECO:0000313" key="8">
    <source>
        <dbReference type="Proteomes" id="UP000287605"/>
    </source>
</evidence>
<dbReference type="SUPFAM" id="SSF55120">
    <property type="entry name" value="Pseudouridine synthase"/>
    <property type="match status" value="1"/>
</dbReference>
<dbReference type="InterPro" id="IPR050188">
    <property type="entry name" value="RluA_PseudoU_synthase"/>
</dbReference>
<dbReference type="InterPro" id="IPR006145">
    <property type="entry name" value="PsdUridine_synth_RsuA/RluA"/>
</dbReference>
<evidence type="ECO:0000256" key="1">
    <source>
        <dbReference type="ARBA" id="ARBA00000073"/>
    </source>
</evidence>
<dbReference type="PROSITE" id="PS01129">
    <property type="entry name" value="PSI_RLU"/>
    <property type="match status" value="1"/>
</dbReference>
<dbReference type="GO" id="GO:0140098">
    <property type="term" value="F:catalytic activity, acting on RNA"/>
    <property type="evidence" value="ECO:0007669"/>
    <property type="project" value="UniProtKB-ARBA"/>
</dbReference>
<comment type="similarity">
    <text evidence="2 5">Belongs to the pseudouridine synthase RluA family.</text>
</comment>
<feature type="domain" description="Pseudouridine synthase RsuA/RluA-like" evidence="6">
    <location>
        <begin position="86"/>
        <end position="240"/>
    </location>
</feature>
<evidence type="ECO:0000256" key="4">
    <source>
        <dbReference type="PIRSR" id="PIRSR606225-1"/>
    </source>
</evidence>
<dbReference type="FunFam" id="3.30.2350.10:FF:000005">
    <property type="entry name" value="Pseudouridine synthase"/>
    <property type="match status" value="1"/>
</dbReference>
<name>A0A430B4B0_9ENTE</name>
<keyword evidence="8" id="KW-1185">Reference proteome</keyword>
<dbReference type="RefSeq" id="WP_126806747.1">
    <property type="nucleotide sequence ID" value="NZ_NGKA01000002.1"/>
</dbReference>
<evidence type="ECO:0000256" key="2">
    <source>
        <dbReference type="ARBA" id="ARBA00010876"/>
    </source>
</evidence>
<protein>
    <recommendedName>
        <fullName evidence="5">Pseudouridine synthase</fullName>
        <ecNumber evidence="5">5.4.99.-</ecNumber>
    </recommendedName>
</protein>
<dbReference type="AlphaFoldDB" id="A0A430B4B0"/>
<dbReference type="GO" id="GO:0000455">
    <property type="term" value="P:enzyme-directed rRNA pseudouridine synthesis"/>
    <property type="evidence" value="ECO:0007669"/>
    <property type="project" value="TreeGrafter"/>
</dbReference>
<organism evidence="7 8">
    <name type="scientific">Vagococcus elongatus</name>
    <dbReference type="NCBI Taxonomy" id="180344"/>
    <lineage>
        <taxon>Bacteria</taxon>
        <taxon>Bacillati</taxon>
        <taxon>Bacillota</taxon>
        <taxon>Bacilli</taxon>
        <taxon>Lactobacillales</taxon>
        <taxon>Enterococcaceae</taxon>
        <taxon>Vagococcus</taxon>
    </lineage>
</organism>
<comment type="function">
    <text evidence="5">Responsible for synthesis of pseudouridine from uracil.</text>
</comment>
<comment type="caution">
    <text evidence="7">The sequence shown here is derived from an EMBL/GenBank/DDBJ whole genome shotgun (WGS) entry which is preliminary data.</text>
</comment>
<dbReference type="CDD" id="cd00165">
    <property type="entry name" value="S4"/>
    <property type="match status" value="1"/>
</dbReference>
<gene>
    <name evidence="7" type="ORF">CBF29_02010</name>
</gene>
<evidence type="ECO:0000256" key="5">
    <source>
        <dbReference type="RuleBase" id="RU362028"/>
    </source>
</evidence>
<reference evidence="7 8" key="1">
    <citation type="submission" date="2017-05" db="EMBL/GenBank/DDBJ databases">
        <title>Vagococcus spp. assemblies.</title>
        <authorList>
            <person name="Gulvik C.A."/>
        </authorList>
    </citation>
    <scope>NUCLEOTIDE SEQUENCE [LARGE SCALE GENOMIC DNA]</scope>
    <source>
        <strain evidence="7 8">CCUG 51432</strain>
    </source>
</reference>
<dbReference type="GO" id="GO:0009982">
    <property type="term" value="F:pseudouridine synthase activity"/>
    <property type="evidence" value="ECO:0007669"/>
    <property type="project" value="InterPro"/>
</dbReference>
<dbReference type="InterPro" id="IPR006224">
    <property type="entry name" value="PsdUridine_synth_RluA-like_CS"/>
</dbReference>
<dbReference type="GO" id="GO:0003723">
    <property type="term" value="F:RNA binding"/>
    <property type="evidence" value="ECO:0007669"/>
    <property type="project" value="InterPro"/>
</dbReference>
<dbReference type="Pfam" id="PF00849">
    <property type="entry name" value="PseudoU_synth_2"/>
    <property type="match status" value="1"/>
</dbReference>
<dbReference type="EMBL" id="NGKA01000002">
    <property type="protein sequence ID" value="RSU15129.1"/>
    <property type="molecule type" value="Genomic_DNA"/>
</dbReference>
<evidence type="ECO:0000256" key="3">
    <source>
        <dbReference type="ARBA" id="ARBA00023235"/>
    </source>
</evidence>
<proteinExistence type="inferred from homology"/>
<sequence>MEFTWKYSAGEPTLLRTFLRDKGISRGLLAKIKFQGGLLRVNGKVENVLYTLTADDIVSVMIPDEVGHDSLVGEAVPLSIVFEDEHLLVVNKPSGVPSIPAQYHPRGTMANRVKGYYQGKNYADQVVHIVTRLDKDTTGLMLFAKHGYAHALMDKQLRKRTLIKKYQALVSGRQEALQKHGVIECPILRDETSLIKRKTGAEGVEAMTEYWLSEEFKEYALVTIQLHTGRTHQIRVHFAALGCPLVGDDLYGGNMALGLSRQALHCSELKFTHPFTGESLHLKQELPPDLNQFVMLGEL</sequence>
<dbReference type="InterPro" id="IPR020103">
    <property type="entry name" value="PsdUridine_synth_cat_dom_sf"/>
</dbReference>
<dbReference type="InterPro" id="IPR006225">
    <property type="entry name" value="PsdUridine_synth_RluC/D"/>
</dbReference>
<dbReference type="PANTHER" id="PTHR21600">
    <property type="entry name" value="MITOCHONDRIAL RNA PSEUDOURIDINE SYNTHASE"/>
    <property type="match status" value="1"/>
</dbReference>
<dbReference type="PANTHER" id="PTHR21600:SF35">
    <property type="entry name" value="PSEUDOURIDINE SYNTHASE"/>
    <property type="match status" value="1"/>
</dbReference>
<dbReference type="EC" id="5.4.99.-" evidence="5"/>
<dbReference type="OrthoDB" id="9807829at2"/>
<dbReference type="CDD" id="cd02869">
    <property type="entry name" value="PseudoU_synth_RluA_like"/>
    <property type="match status" value="1"/>
</dbReference>
<accession>A0A430B4B0</accession>
<comment type="catalytic activity">
    <reaction evidence="1 5">
        <text>a uridine in RNA = a pseudouridine in RNA</text>
        <dbReference type="Rhea" id="RHEA:48348"/>
        <dbReference type="Rhea" id="RHEA-COMP:12068"/>
        <dbReference type="Rhea" id="RHEA-COMP:12069"/>
        <dbReference type="ChEBI" id="CHEBI:65314"/>
        <dbReference type="ChEBI" id="CHEBI:65315"/>
    </reaction>
</comment>
<dbReference type="Proteomes" id="UP000287605">
    <property type="component" value="Unassembled WGS sequence"/>
</dbReference>
<dbReference type="Gene3D" id="3.30.2350.10">
    <property type="entry name" value="Pseudouridine synthase"/>
    <property type="match status" value="1"/>
</dbReference>
<feature type="active site" evidence="4">
    <location>
        <position position="134"/>
    </location>
</feature>